<dbReference type="RefSeq" id="WP_165399215.1">
    <property type="nucleotide sequence ID" value="NZ_JAFVMH010000003.1"/>
</dbReference>
<dbReference type="AlphaFoldDB" id="A0A939HLM5"/>
<feature type="compositionally biased region" description="Polar residues" evidence="1">
    <location>
        <begin position="11"/>
        <end position="24"/>
    </location>
</feature>
<evidence type="ECO:0000313" key="2">
    <source>
        <dbReference type="EMBL" id="MBO1325035.1"/>
    </source>
</evidence>
<name>A0A939HLM5_9PROT</name>
<protein>
    <submittedName>
        <fullName evidence="2">Uncharacterized protein</fullName>
    </submittedName>
</protein>
<keyword evidence="3" id="KW-1185">Reference proteome</keyword>
<feature type="region of interest" description="Disordered" evidence="1">
    <location>
        <begin position="1"/>
        <end position="24"/>
    </location>
</feature>
<gene>
    <name evidence="2" type="ORF">J2D77_07730</name>
</gene>
<dbReference type="Proteomes" id="UP000664073">
    <property type="component" value="Unassembled WGS sequence"/>
</dbReference>
<organism evidence="2 3">
    <name type="scientific">Acetobacter garciniae</name>
    <dbReference type="NCBI Taxonomy" id="2817435"/>
    <lineage>
        <taxon>Bacteria</taxon>
        <taxon>Pseudomonadati</taxon>
        <taxon>Pseudomonadota</taxon>
        <taxon>Alphaproteobacteria</taxon>
        <taxon>Acetobacterales</taxon>
        <taxon>Acetobacteraceae</taxon>
        <taxon>Acetobacter</taxon>
    </lineage>
</organism>
<evidence type="ECO:0000313" key="3">
    <source>
        <dbReference type="Proteomes" id="UP000664073"/>
    </source>
</evidence>
<accession>A0A939HLM5</accession>
<evidence type="ECO:0000256" key="1">
    <source>
        <dbReference type="SAM" id="MobiDB-lite"/>
    </source>
</evidence>
<dbReference type="EMBL" id="JAFVMH010000003">
    <property type="protein sequence ID" value="MBO1325035.1"/>
    <property type="molecule type" value="Genomic_DNA"/>
</dbReference>
<reference evidence="2" key="1">
    <citation type="submission" date="2021-03" db="EMBL/GenBank/DDBJ databases">
        <title>The complete genome sequence of Acetobacter sp. TBRC 12339.</title>
        <authorList>
            <person name="Charoenyingcharoen P."/>
            <person name="Yukphan P."/>
        </authorList>
    </citation>
    <scope>NUCLEOTIDE SEQUENCE</scope>
    <source>
        <strain evidence="2">TBRC 12339</strain>
    </source>
</reference>
<sequence length="57" mass="6323">MARQVIHTPASHAQQDAKTAVTSGNVEEDQQILDGVIDAMKELHEQLGFLSNKFFNL</sequence>
<proteinExistence type="predicted"/>
<comment type="caution">
    <text evidence="2">The sequence shown here is derived from an EMBL/GenBank/DDBJ whole genome shotgun (WGS) entry which is preliminary data.</text>
</comment>